<dbReference type="OrthoDB" id="10292233at2759"/>
<dbReference type="InParanoid" id="A0A0D0AZS8"/>
<dbReference type="Proteomes" id="UP000054485">
    <property type="component" value="Unassembled WGS sequence"/>
</dbReference>
<evidence type="ECO:0000313" key="3">
    <source>
        <dbReference type="Proteomes" id="UP000054485"/>
    </source>
</evidence>
<reference evidence="3" key="2">
    <citation type="submission" date="2015-01" db="EMBL/GenBank/DDBJ databases">
        <title>Evolutionary Origins and Diversification of the Mycorrhizal Mutualists.</title>
        <authorList>
            <consortium name="DOE Joint Genome Institute"/>
            <consortium name="Mycorrhizal Genomics Consortium"/>
            <person name="Kohler A."/>
            <person name="Kuo A."/>
            <person name="Nagy L.G."/>
            <person name="Floudas D."/>
            <person name="Copeland A."/>
            <person name="Barry K.W."/>
            <person name="Cichocki N."/>
            <person name="Veneault-Fourrey C."/>
            <person name="LaButti K."/>
            <person name="Lindquist E.A."/>
            <person name="Lipzen A."/>
            <person name="Lundell T."/>
            <person name="Morin E."/>
            <person name="Murat C."/>
            <person name="Riley R."/>
            <person name="Ohm R."/>
            <person name="Sun H."/>
            <person name="Tunlid A."/>
            <person name="Henrissat B."/>
            <person name="Grigoriev I.V."/>
            <person name="Hibbett D.S."/>
            <person name="Martin F."/>
        </authorList>
    </citation>
    <scope>NUCLEOTIDE SEQUENCE [LARGE SCALE GENOMIC DNA]</scope>
    <source>
        <strain evidence="3">UH-Slu-Lm8-n1</strain>
    </source>
</reference>
<name>A0A0D0AZS8_9AGAM</name>
<dbReference type="AlphaFoldDB" id="A0A0D0AZS8"/>
<organism evidence="2 3">
    <name type="scientific">Suillus luteus UH-Slu-Lm8-n1</name>
    <dbReference type="NCBI Taxonomy" id="930992"/>
    <lineage>
        <taxon>Eukaryota</taxon>
        <taxon>Fungi</taxon>
        <taxon>Dikarya</taxon>
        <taxon>Basidiomycota</taxon>
        <taxon>Agaricomycotina</taxon>
        <taxon>Agaricomycetes</taxon>
        <taxon>Agaricomycetidae</taxon>
        <taxon>Boletales</taxon>
        <taxon>Suillineae</taxon>
        <taxon>Suillaceae</taxon>
        <taxon>Suillus</taxon>
    </lineage>
</organism>
<protein>
    <submittedName>
        <fullName evidence="2">Uncharacterized protein</fullName>
    </submittedName>
</protein>
<proteinExistence type="predicted"/>
<keyword evidence="3" id="KW-1185">Reference proteome</keyword>
<dbReference type="HOGENOM" id="CLU_183947_0_0_1"/>
<feature type="region of interest" description="Disordered" evidence="1">
    <location>
        <begin position="49"/>
        <end position="75"/>
    </location>
</feature>
<accession>A0A0D0AZS8</accession>
<feature type="compositionally biased region" description="Basic and acidic residues" evidence="1">
    <location>
        <begin position="49"/>
        <end position="62"/>
    </location>
</feature>
<sequence length="96" mass="10886">MPVSQSSFCMPVLLIVSSTDRFEMDTRTTGCVTSSKFEDLFMHCMQEHPTIREDPRHDKDLEALTPPQARDSSSFTFHVPTPVRLTGMIILCPLEL</sequence>
<gene>
    <name evidence="2" type="ORF">CY34DRAFT_810445</name>
</gene>
<reference evidence="2 3" key="1">
    <citation type="submission" date="2014-04" db="EMBL/GenBank/DDBJ databases">
        <authorList>
            <consortium name="DOE Joint Genome Institute"/>
            <person name="Kuo A."/>
            <person name="Ruytinx J."/>
            <person name="Rineau F."/>
            <person name="Colpaert J."/>
            <person name="Kohler A."/>
            <person name="Nagy L.G."/>
            <person name="Floudas D."/>
            <person name="Copeland A."/>
            <person name="Barry K.W."/>
            <person name="Cichocki N."/>
            <person name="Veneault-Fourrey C."/>
            <person name="LaButti K."/>
            <person name="Lindquist E.A."/>
            <person name="Lipzen A."/>
            <person name="Lundell T."/>
            <person name="Morin E."/>
            <person name="Murat C."/>
            <person name="Sun H."/>
            <person name="Tunlid A."/>
            <person name="Henrissat B."/>
            <person name="Grigoriev I.V."/>
            <person name="Hibbett D.S."/>
            <person name="Martin F."/>
            <person name="Nordberg H.P."/>
            <person name="Cantor M.N."/>
            <person name="Hua S.X."/>
        </authorList>
    </citation>
    <scope>NUCLEOTIDE SEQUENCE [LARGE SCALE GENOMIC DNA]</scope>
    <source>
        <strain evidence="2 3">UH-Slu-Lm8-n1</strain>
    </source>
</reference>
<evidence type="ECO:0000313" key="2">
    <source>
        <dbReference type="EMBL" id="KIK37328.1"/>
    </source>
</evidence>
<evidence type="ECO:0000256" key="1">
    <source>
        <dbReference type="SAM" id="MobiDB-lite"/>
    </source>
</evidence>
<dbReference type="EMBL" id="KN835460">
    <property type="protein sequence ID" value="KIK37328.1"/>
    <property type="molecule type" value="Genomic_DNA"/>
</dbReference>